<feature type="transmembrane region" description="Helical" evidence="1">
    <location>
        <begin position="6"/>
        <end position="22"/>
    </location>
</feature>
<keyword evidence="1" id="KW-0472">Membrane</keyword>
<evidence type="ECO:0000256" key="1">
    <source>
        <dbReference type="SAM" id="Phobius"/>
    </source>
</evidence>
<comment type="caution">
    <text evidence="2">The sequence shown here is derived from an EMBL/GenBank/DDBJ whole genome shotgun (WGS) entry which is preliminary data.</text>
</comment>
<evidence type="ECO:0000313" key="2">
    <source>
        <dbReference type="EMBL" id="MFC0213143.1"/>
    </source>
</evidence>
<evidence type="ECO:0000313" key="3">
    <source>
        <dbReference type="Proteomes" id="UP001589776"/>
    </source>
</evidence>
<feature type="transmembrane region" description="Helical" evidence="1">
    <location>
        <begin position="34"/>
        <end position="55"/>
    </location>
</feature>
<dbReference type="RefSeq" id="WP_377470405.1">
    <property type="nucleotide sequence ID" value="NZ_JBHLWN010000046.1"/>
</dbReference>
<keyword evidence="1" id="KW-0812">Transmembrane</keyword>
<keyword evidence="1" id="KW-1133">Transmembrane helix</keyword>
<sequence>MNVYMLSMIFCLAFLFVTIELIRRRKLQEQYALLWLLLGCVMAGFSLFPDLLQFISDTVRIAYAPSLLFLIGLLCSLALILHLTIVISKLHRRVTRLIQELALLQERIGKEGRV</sequence>
<dbReference type="Pfam" id="PF10066">
    <property type="entry name" value="DUF2304"/>
    <property type="match status" value="1"/>
</dbReference>
<keyword evidence="3" id="KW-1185">Reference proteome</keyword>
<feature type="transmembrane region" description="Helical" evidence="1">
    <location>
        <begin position="67"/>
        <end position="87"/>
    </location>
</feature>
<dbReference type="InterPro" id="IPR019277">
    <property type="entry name" value="DUF2304"/>
</dbReference>
<organism evidence="2 3">
    <name type="scientific">Paenibacillus chartarius</name>
    <dbReference type="NCBI Taxonomy" id="747481"/>
    <lineage>
        <taxon>Bacteria</taxon>
        <taxon>Bacillati</taxon>
        <taxon>Bacillota</taxon>
        <taxon>Bacilli</taxon>
        <taxon>Bacillales</taxon>
        <taxon>Paenibacillaceae</taxon>
        <taxon>Paenibacillus</taxon>
    </lineage>
</organism>
<gene>
    <name evidence="2" type="ORF">ACFFK0_11875</name>
</gene>
<name>A0ABV6DKG3_9BACL</name>
<dbReference type="EMBL" id="JBHLWN010000046">
    <property type="protein sequence ID" value="MFC0213143.1"/>
    <property type="molecule type" value="Genomic_DNA"/>
</dbReference>
<reference evidence="2 3" key="1">
    <citation type="submission" date="2024-09" db="EMBL/GenBank/DDBJ databases">
        <authorList>
            <person name="Sun Q."/>
            <person name="Mori K."/>
        </authorList>
    </citation>
    <scope>NUCLEOTIDE SEQUENCE [LARGE SCALE GENOMIC DNA]</scope>
    <source>
        <strain evidence="2 3">CCM 7759</strain>
    </source>
</reference>
<proteinExistence type="predicted"/>
<dbReference type="Proteomes" id="UP001589776">
    <property type="component" value="Unassembled WGS sequence"/>
</dbReference>
<protein>
    <submittedName>
        <fullName evidence="2">DUF2304 domain-containing protein</fullName>
    </submittedName>
</protein>
<accession>A0ABV6DKG3</accession>